<evidence type="ECO:0000256" key="1">
    <source>
        <dbReference type="ARBA" id="ARBA00023284"/>
    </source>
</evidence>
<evidence type="ECO:0000259" key="2">
    <source>
        <dbReference type="PROSITE" id="PS51352"/>
    </source>
</evidence>
<dbReference type="PROSITE" id="PS51352">
    <property type="entry name" value="THIOREDOXIN_2"/>
    <property type="match status" value="1"/>
</dbReference>
<reference evidence="3 4" key="1">
    <citation type="submission" date="2019-03" db="EMBL/GenBank/DDBJ databases">
        <title>Dyadobacter AR-3-6 sp. nov., isolated from arctic soil.</title>
        <authorList>
            <person name="Chaudhary D.K."/>
        </authorList>
    </citation>
    <scope>NUCLEOTIDE SEQUENCE [LARGE SCALE GENOMIC DNA]</scope>
    <source>
        <strain evidence="3 4">AR-3-6</strain>
    </source>
</reference>
<dbReference type="GO" id="GO:0016491">
    <property type="term" value="F:oxidoreductase activity"/>
    <property type="evidence" value="ECO:0007669"/>
    <property type="project" value="InterPro"/>
</dbReference>
<comment type="caution">
    <text evidence="3">The sequence shown here is derived from an EMBL/GenBank/DDBJ whole genome shotgun (WGS) entry which is preliminary data.</text>
</comment>
<gene>
    <name evidence="3" type="ORF">E0F88_19365</name>
</gene>
<dbReference type="InterPro" id="IPR050553">
    <property type="entry name" value="Thioredoxin_ResA/DsbE_sf"/>
</dbReference>
<dbReference type="InterPro" id="IPR013766">
    <property type="entry name" value="Thioredoxin_domain"/>
</dbReference>
<keyword evidence="1" id="KW-0676">Redox-active center</keyword>
<protein>
    <submittedName>
        <fullName evidence="3">TlpA family protein disulfide reductase</fullName>
    </submittedName>
</protein>
<dbReference type="RefSeq" id="WP_131959935.1">
    <property type="nucleotide sequence ID" value="NZ_SMFL01000007.1"/>
</dbReference>
<dbReference type="EMBL" id="SMFL01000007">
    <property type="protein sequence ID" value="TDE13214.1"/>
    <property type="molecule type" value="Genomic_DNA"/>
</dbReference>
<dbReference type="Gene3D" id="3.40.30.10">
    <property type="entry name" value="Glutaredoxin"/>
    <property type="match status" value="1"/>
</dbReference>
<dbReference type="AlphaFoldDB" id="A0A4R5DMA0"/>
<dbReference type="OrthoDB" id="1118217at2"/>
<proteinExistence type="predicted"/>
<dbReference type="PANTHER" id="PTHR42852:SF18">
    <property type="entry name" value="CHROMOSOME UNDETERMINED SCAFFOLD_47, WHOLE GENOME SHOTGUN SEQUENCE"/>
    <property type="match status" value="1"/>
</dbReference>
<keyword evidence="4" id="KW-1185">Reference proteome</keyword>
<dbReference type="Pfam" id="PF00578">
    <property type="entry name" value="AhpC-TSA"/>
    <property type="match status" value="1"/>
</dbReference>
<dbReference type="PROSITE" id="PS00194">
    <property type="entry name" value="THIOREDOXIN_1"/>
    <property type="match status" value="1"/>
</dbReference>
<sequence length="453" mass="51790">MNVRFCSPGRILPYLFYFSLLYLLLWCWKPVRAQSTVNYKPLQIGDTVPDVVIKNILHYKTPTARLSDFKGKLLIVDFWATWCAPCVYMIPRMDSLQKQFEGRVQFLAVTSENEKAVANFRTKYLKRHPKRIEHPEVAGDSVLRRLFYHNALPHYVWIDQTGVVGAVTEMAQITSENISAFLAKNSTELKEKKDEKRIAYDGTRPFLVDGNGGDGSSLLYHSLLSRYTPGLKRGFSYRPDEKLGRRITVTNCSRLWLYKIAYAKPGQWFDEANVVIESADSNSLTTELHGQNYIDWLKDDNGFCYELIVPAAIQDKTNALMQQDLINLFPQYKAKVENRMKRGLALIRLENTPNLLPASQGGKREMKIDRFGWEIKNATLTSVLERFNKTQSFSLPLMDQTGIKTPVDLSISVDMSDLAATNTELSRYGLKLIEKQFELPVLVIADNKKPTAH</sequence>
<evidence type="ECO:0000313" key="4">
    <source>
        <dbReference type="Proteomes" id="UP000294850"/>
    </source>
</evidence>
<dbReference type="InterPro" id="IPR017937">
    <property type="entry name" value="Thioredoxin_CS"/>
</dbReference>
<dbReference type="GO" id="GO:0016209">
    <property type="term" value="F:antioxidant activity"/>
    <property type="evidence" value="ECO:0007669"/>
    <property type="project" value="InterPro"/>
</dbReference>
<feature type="domain" description="Thioredoxin" evidence="2">
    <location>
        <begin position="42"/>
        <end position="187"/>
    </location>
</feature>
<dbReference type="InterPro" id="IPR000866">
    <property type="entry name" value="AhpC/TSA"/>
</dbReference>
<accession>A0A4R5DMA0</accession>
<evidence type="ECO:0000313" key="3">
    <source>
        <dbReference type="EMBL" id="TDE13214.1"/>
    </source>
</evidence>
<dbReference type="PANTHER" id="PTHR42852">
    <property type="entry name" value="THIOL:DISULFIDE INTERCHANGE PROTEIN DSBE"/>
    <property type="match status" value="1"/>
</dbReference>
<dbReference type="SUPFAM" id="SSF52833">
    <property type="entry name" value="Thioredoxin-like"/>
    <property type="match status" value="1"/>
</dbReference>
<name>A0A4R5DMA0_9BACT</name>
<dbReference type="CDD" id="cd02966">
    <property type="entry name" value="TlpA_like_family"/>
    <property type="match status" value="1"/>
</dbReference>
<organism evidence="3 4">
    <name type="scientific">Dyadobacter psychrotolerans</name>
    <dbReference type="NCBI Taxonomy" id="2541721"/>
    <lineage>
        <taxon>Bacteria</taxon>
        <taxon>Pseudomonadati</taxon>
        <taxon>Bacteroidota</taxon>
        <taxon>Cytophagia</taxon>
        <taxon>Cytophagales</taxon>
        <taxon>Spirosomataceae</taxon>
        <taxon>Dyadobacter</taxon>
    </lineage>
</organism>
<dbReference type="InterPro" id="IPR036249">
    <property type="entry name" value="Thioredoxin-like_sf"/>
</dbReference>
<dbReference type="Proteomes" id="UP000294850">
    <property type="component" value="Unassembled WGS sequence"/>
</dbReference>